<accession>A0A388TDE1</accession>
<feature type="domain" description="Transglycosylase SLT" evidence="2">
    <location>
        <begin position="80"/>
        <end position="184"/>
    </location>
</feature>
<dbReference type="SUPFAM" id="SSF53955">
    <property type="entry name" value="Lysozyme-like"/>
    <property type="match status" value="1"/>
</dbReference>
<reference evidence="3 4" key="1">
    <citation type="journal article" date="2019" name="ISME J.">
        <title>Genome analyses of uncultured TG2/ZB3 bacteria in 'Margulisbacteria' specifically attached to ectosymbiotic spirochetes of protists in the termite gut.</title>
        <authorList>
            <person name="Utami Y.D."/>
            <person name="Kuwahara H."/>
            <person name="Igai K."/>
            <person name="Murakami T."/>
            <person name="Sugaya K."/>
            <person name="Morikawa T."/>
            <person name="Nagura Y."/>
            <person name="Yuki M."/>
            <person name="Deevong P."/>
            <person name="Inoue T."/>
            <person name="Kihara K."/>
            <person name="Lo N."/>
            <person name="Yamada A."/>
            <person name="Ohkuma M."/>
            <person name="Hongoh Y."/>
        </authorList>
    </citation>
    <scope>NUCLEOTIDE SEQUENCE [LARGE SCALE GENOMIC DNA]</scope>
    <source>
        <strain evidence="3">NkOx7-01</strain>
    </source>
</reference>
<name>A0A388TDE1_TERA1</name>
<feature type="region of interest" description="Disordered" evidence="1">
    <location>
        <begin position="1"/>
        <end position="41"/>
    </location>
</feature>
<keyword evidence="4" id="KW-1185">Reference proteome</keyword>
<protein>
    <submittedName>
        <fullName evidence="3">Peptidoglycan lyase</fullName>
    </submittedName>
</protein>
<dbReference type="PANTHER" id="PTHR37423:SF2">
    <property type="entry name" value="MEMBRANE-BOUND LYTIC MUREIN TRANSGLYCOSYLASE C"/>
    <property type="match status" value="1"/>
</dbReference>
<feature type="compositionally biased region" description="Polar residues" evidence="1">
    <location>
        <begin position="1"/>
        <end position="17"/>
    </location>
</feature>
<dbReference type="CDD" id="cd00254">
    <property type="entry name" value="LT-like"/>
    <property type="match status" value="1"/>
</dbReference>
<evidence type="ECO:0000313" key="4">
    <source>
        <dbReference type="Proteomes" id="UP000269352"/>
    </source>
</evidence>
<evidence type="ECO:0000313" key="3">
    <source>
        <dbReference type="EMBL" id="GBR74436.1"/>
    </source>
</evidence>
<proteinExistence type="predicted"/>
<dbReference type="AlphaFoldDB" id="A0A388TDE1"/>
<dbReference type="EMBL" id="BGZN01000046">
    <property type="protein sequence ID" value="GBR74436.1"/>
    <property type="molecule type" value="Genomic_DNA"/>
</dbReference>
<dbReference type="GO" id="GO:0016829">
    <property type="term" value="F:lyase activity"/>
    <property type="evidence" value="ECO:0007669"/>
    <property type="project" value="UniProtKB-KW"/>
</dbReference>
<dbReference type="Pfam" id="PF01464">
    <property type="entry name" value="SLT"/>
    <property type="match status" value="1"/>
</dbReference>
<feature type="compositionally biased region" description="Low complexity" evidence="1">
    <location>
        <begin position="24"/>
        <end position="41"/>
    </location>
</feature>
<dbReference type="InterPro" id="IPR023346">
    <property type="entry name" value="Lysozyme-like_dom_sf"/>
</dbReference>
<evidence type="ECO:0000256" key="1">
    <source>
        <dbReference type="SAM" id="MobiDB-lite"/>
    </source>
</evidence>
<sequence>MRNTTISTHPDTTSSLPEQPVTPPSAAAAQPVVPPAANQSAPDYSSFAYQFVGYDRMDALIRKYNANLSQTEVDKIKMSINLYSREKNLDPRLVLALMARESRFDPLAVSSSGAVGLGQIMPINYGELGISNPNDIDQNVRGTIYYFRQKLDEWAGNSRQLELGLASYLRGTGDVRRANEQLDAHAQSYVDEILRIRASV</sequence>
<dbReference type="InterPro" id="IPR008258">
    <property type="entry name" value="Transglycosylase_SLT_dom_1"/>
</dbReference>
<dbReference type="Gene3D" id="1.10.530.10">
    <property type="match status" value="1"/>
</dbReference>
<dbReference type="PANTHER" id="PTHR37423">
    <property type="entry name" value="SOLUBLE LYTIC MUREIN TRANSGLYCOSYLASE-RELATED"/>
    <property type="match status" value="1"/>
</dbReference>
<organism evidence="3 4">
    <name type="scientific">Termititenax aidoneus</name>
    <dbReference type="NCBI Taxonomy" id="2218524"/>
    <lineage>
        <taxon>Bacteria</taxon>
        <taxon>Bacillati</taxon>
        <taxon>Candidatus Margulisiibacteriota</taxon>
        <taxon>Candidatus Termititenacia</taxon>
        <taxon>Candidatus Termititenacales</taxon>
        <taxon>Candidatus Termititenacaceae</taxon>
        <taxon>Candidatus Termititenax</taxon>
    </lineage>
</organism>
<dbReference type="Proteomes" id="UP000269352">
    <property type="component" value="Unassembled WGS sequence"/>
</dbReference>
<comment type="caution">
    <text evidence="3">The sequence shown here is derived from an EMBL/GenBank/DDBJ whole genome shotgun (WGS) entry which is preliminary data.</text>
</comment>
<keyword evidence="3" id="KW-0456">Lyase</keyword>
<evidence type="ECO:0000259" key="2">
    <source>
        <dbReference type="Pfam" id="PF01464"/>
    </source>
</evidence>
<gene>
    <name evidence="3" type="ORF">NO1_1610</name>
</gene>